<reference evidence="5" key="1">
    <citation type="journal article" date="2007" name="Microbiology">
        <title>Comparative analysis of the Corynebacterium glutamicum group and complete genome sequence of strain R.</title>
        <authorList>
            <person name="Yukawa H."/>
            <person name="Omumasaba C.A."/>
            <person name="Nonaka H."/>
            <person name="Kos P."/>
            <person name="Okai N."/>
            <person name="Suzuki N."/>
            <person name="Suda M."/>
            <person name="Tsuge Y."/>
            <person name="Watanabe J."/>
            <person name="Ikeda Y."/>
            <person name="Vertes A.A."/>
            <person name="Inui M."/>
        </authorList>
    </citation>
    <scope>NUCLEOTIDE SEQUENCE</scope>
    <source>
        <strain evidence="5">R</strain>
    </source>
</reference>
<dbReference type="SMART" id="SM00342">
    <property type="entry name" value="HTH_ARAC"/>
    <property type="match status" value="1"/>
</dbReference>
<dbReference type="KEGG" id="cgt:cgR_0017"/>
<dbReference type="InterPro" id="IPR018060">
    <property type="entry name" value="HTH_AraC"/>
</dbReference>
<evidence type="ECO:0000256" key="1">
    <source>
        <dbReference type="ARBA" id="ARBA00023015"/>
    </source>
</evidence>
<dbReference type="InterPro" id="IPR035418">
    <property type="entry name" value="AraC-bd_2"/>
</dbReference>
<dbReference type="GO" id="GO:0043565">
    <property type="term" value="F:sequence-specific DNA binding"/>
    <property type="evidence" value="ECO:0007669"/>
    <property type="project" value="InterPro"/>
</dbReference>
<dbReference type="RefSeq" id="WP_011896353.1">
    <property type="nucleotide sequence ID" value="NC_009342.1"/>
</dbReference>
<dbReference type="InterPro" id="IPR050204">
    <property type="entry name" value="AraC_XylS_family_regulators"/>
</dbReference>
<gene>
    <name evidence="5" type="ordered locus">cgR_0017</name>
</gene>
<name>A0AB72V6F5_CORGB</name>
<keyword evidence="3" id="KW-0804">Transcription</keyword>
<dbReference type="GO" id="GO:0003700">
    <property type="term" value="F:DNA-binding transcription factor activity"/>
    <property type="evidence" value="ECO:0007669"/>
    <property type="project" value="InterPro"/>
</dbReference>
<accession>A0AB72V6F5</accession>
<evidence type="ECO:0000256" key="3">
    <source>
        <dbReference type="ARBA" id="ARBA00023163"/>
    </source>
</evidence>
<evidence type="ECO:0000256" key="2">
    <source>
        <dbReference type="ARBA" id="ARBA00023125"/>
    </source>
</evidence>
<keyword evidence="2" id="KW-0238">DNA-binding</keyword>
<organism evidence="5">
    <name type="scientific">Corynebacterium glutamicum (strain R)</name>
    <dbReference type="NCBI Taxonomy" id="340322"/>
    <lineage>
        <taxon>Bacteria</taxon>
        <taxon>Bacillati</taxon>
        <taxon>Actinomycetota</taxon>
        <taxon>Actinomycetes</taxon>
        <taxon>Mycobacteriales</taxon>
        <taxon>Corynebacteriaceae</taxon>
        <taxon>Corynebacterium</taxon>
    </lineage>
</organism>
<evidence type="ECO:0000259" key="4">
    <source>
        <dbReference type="PROSITE" id="PS01124"/>
    </source>
</evidence>
<evidence type="ECO:0000313" key="5">
    <source>
        <dbReference type="EMBL" id="BAF52978.1"/>
    </source>
</evidence>
<dbReference type="Pfam" id="PF12833">
    <property type="entry name" value="HTH_18"/>
    <property type="match status" value="1"/>
</dbReference>
<dbReference type="PROSITE" id="PS01124">
    <property type="entry name" value="HTH_ARAC_FAMILY_2"/>
    <property type="match status" value="1"/>
</dbReference>
<sequence length="308" mass="34589">MESIQAYNFTQWRQIVASSFHNVRAAAPAPNFRATAHHKHVGDIELFDMITDPHTVIHTEGDGSFPLSTMCKFSLQLEGVATLVQDGRSCTMSPGDLALYTGKRPYHLVFDEPQRSLVVYFPRSLLQLRDDQIDMITATPISRDEGLGKIIIPLFEQFARNLDDLQGLHAQSLIRASLDLLVTVFAEHTERMNGELEDSSQLFRRATSYIDENLHDLDLAPGTIADALYVSVRNLHAHFSSQGLTVSAYIRARRLNAIHADLGNPQMRDFTIQSISARHGLVDASYVSKAFRAEYGESPRTYRTRTLT</sequence>
<protein>
    <recommendedName>
        <fullName evidence="4">HTH araC/xylS-type domain-containing protein</fullName>
    </recommendedName>
</protein>
<dbReference type="InterPro" id="IPR009057">
    <property type="entry name" value="Homeodomain-like_sf"/>
</dbReference>
<dbReference type="PANTHER" id="PTHR46796:SF6">
    <property type="entry name" value="ARAC SUBFAMILY"/>
    <property type="match status" value="1"/>
</dbReference>
<feature type="domain" description="HTH araC/xylS-type" evidence="4">
    <location>
        <begin position="204"/>
        <end position="305"/>
    </location>
</feature>
<dbReference type="PANTHER" id="PTHR46796">
    <property type="entry name" value="HTH-TYPE TRANSCRIPTIONAL ACTIVATOR RHAS-RELATED"/>
    <property type="match status" value="1"/>
</dbReference>
<dbReference type="EMBL" id="AP009044">
    <property type="protein sequence ID" value="BAF52978.1"/>
    <property type="molecule type" value="Genomic_DNA"/>
</dbReference>
<dbReference type="Pfam" id="PF14525">
    <property type="entry name" value="AraC_binding_2"/>
    <property type="match status" value="1"/>
</dbReference>
<dbReference type="SUPFAM" id="SSF46689">
    <property type="entry name" value="Homeodomain-like"/>
    <property type="match status" value="1"/>
</dbReference>
<keyword evidence="1" id="KW-0805">Transcription regulation</keyword>
<dbReference type="AlphaFoldDB" id="A0AB72V6F5"/>
<dbReference type="Proteomes" id="UP000006698">
    <property type="component" value="Chromosome"/>
</dbReference>
<proteinExistence type="predicted"/>
<dbReference type="Gene3D" id="1.10.10.60">
    <property type="entry name" value="Homeodomain-like"/>
    <property type="match status" value="1"/>
</dbReference>